<evidence type="ECO:0000256" key="7">
    <source>
        <dbReference type="RuleBase" id="RU003453"/>
    </source>
</evidence>
<dbReference type="OrthoDB" id="8955076at2759"/>
<protein>
    <recommendedName>
        <fullName evidence="7">Interleukin</fullName>
    </recommendedName>
</protein>
<evidence type="ECO:0000256" key="6">
    <source>
        <dbReference type="ARBA" id="ARBA00023157"/>
    </source>
</evidence>
<dbReference type="Pfam" id="PF02372">
    <property type="entry name" value="IL15"/>
    <property type="match status" value="1"/>
</dbReference>
<name>A0A8T2NX20_9TELE</name>
<evidence type="ECO:0000313" key="8">
    <source>
        <dbReference type="EMBL" id="KAG9345563.1"/>
    </source>
</evidence>
<evidence type="ECO:0000256" key="5">
    <source>
        <dbReference type="ARBA" id="ARBA00022729"/>
    </source>
</evidence>
<dbReference type="GO" id="GO:0005615">
    <property type="term" value="C:extracellular space"/>
    <property type="evidence" value="ECO:0007669"/>
    <property type="project" value="UniProtKB-KW"/>
</dbReference>
<evidence type="ECO:0000313" key="9">
    <source>
        <dbReference type="Proteomes" id="UP000824540"/>
    </source>
</evidence>
<dbReference type="InterPro" id="IPR003443">
    <property type="entry name" value="IL-15/IL-21_fam"/>
</dbReference>
<gene>
    <name evidence="8" type="ORF">JZ751_008707</name>
</gene>
<dbReference type="GO" id="GO:0006955">
    <property type="term" value="P:immune response"/>
    <property type="evidence" value="ECO:0007669"/>
    <property type="project" value="InterPro"/>
</dbReference>
<accession>A0A8T2NX20</accession>
<sequence length="115" mass="13610">EVTYWSNQFNHVTCGEEMQFSTPENIEDHCIRDALDCFRKELAVVRHQCRDQHGKNKISAFEEVLEELLKAMPLNTAAQSEKCSSCEFYQERPFQTFKDKLILMLQRAVNSMYRR</sequence>
<dbReference type="Proteomes" id="UP000824540">
    <property type="component" value="Unassembled WGS sequence"/>
</dbReference>
<comment type="caution">
    <text evidence="8">The sequence shown here is derived from an EMBL/GenBank/DDBJ whole genome shotgun (WGS) entry which is preliminary data.</text>
</comment>
<reference evidence="8" key="1">
    <citation type="thesis" date="2021" institute="BYU ScholarsArchive" country="Provo, UT, USA">
        <title>Applications of and Algorithms for Genome Assembly and Genomic Analyses with an Emphasis on Marine Teleosts.</title>
        <authorList>
            <person name="Pickett B.D."/>
        </authorList>
    </citation>
    <scope>NUCLEOTIDE SEQUENCE</scope>
    <source>
        <strain evidence="8">HI-2016</strain>
    </source>
</reference>
<dbReference type="AlphaFoldDB" id="A0A8T2NX20"/>
<evidence type="ECO:0000256" key="3">
    <source>
        <dbReference type="ARBA" id="ARBA00022514"/>
    </source>
</evidence>
<dbReference type="EMBL" id="JAFBMS010000017">
    <property type="protein sequence ID" value="KAG9345563.1"/>
    <property type="molecule type" value="Genomic_DNA"/>
</dbReference>
<dbReference type="InterPro" id="IPR009079">
    <property type="entry name" value="4_helix_cytokine-like_core"/>
</dbReference>
<feature type="non-terminal residue" evidence="8">
    <location>
        <position position="1"/>
    </location>
</feature>
<proteinExistence type="inferred from homology"/>
<comment type="subcellular location">
    <subcellularLocation>
        <location evidence="1">Secreted</location>
    </subcellularLocation>
</comment>
<dbReference type="GO" id="GO:0005125">
    <property type="term" value="F:cytokine activity"/>
    <property type="evidence" value="ECO:0007669"/>
    <property type="project" value="UniProtKB-KW"/>
</dbReference>
<keyword evidence="5" id="KW-0732">Signal</keyword>
<keyword evidence="6" id="KW-1015">Disulfide bond</keyword>
<evidence type="ECO:0000256" key="2">
    <source>
        <dbReference type="ARBA" id="ARBA00006050"/>
    </source>
</evidence>
<evidence type="ECO:0000256" key="1">
    <source>
        <dbReference type="ARBA" id="ARBA00004613"/>
    </source>
</evidence>
<dbReference type="PANTHER" id="PTHR14356">
    <property type="entry name" value="INTERLEUKIN-15-RELATED"/>
    <property type="match status" value="1"/>
</dbReference>
<dbReference type="Gene3D" id="1.20.1250.70">
    <property type="entry name" value="Interleukin-15/Interleukin-21"/>
    <property type="match status" value="1"/>
</dbReference>
<organism evidence="8 9">
    <name type="scientific">Albula glossodonta</name>
    <name type="common">roundjaw bonefish</name>
    <dbReference type="NCBI Taxonomy" id="121402"/>
    <lineage>
        <taxon>Eukaryota</taxon>
        <taxon>Metazoa</taxon>
        <taxon>Chordata</taxon>
        <taxon>Craniata</taxon>
        <taxon>Vertebrata</taxon>
        <taxon>Euteleostomi</taxon>
        <taxon>Actinopterygii</taxon>
        <taxon>Neopterygii</taxon>
        <taxon>Teleostei</taxon>
        <taxon>Albuliformes</taxon>
        <taxon>Albulidae</taxon>
        <taxon>Albula</taxon>
    </lineage>
</organism>
<evidence type="ECO:0000256" key="4">
    <source>
        <dbReference type="ARBA" id="ARBA00022525"/>
    </source>
</evidence>
<keyword evidence="3 7" id="KW-0202">Cytokine</keyword>
<keyword evidence="4" id="KW-0964">Secreted</keyword>
<dbReference type="SUPFAM" id="SSF47266">
    <property type="entry name" value="4-helical cytokines"/>
    <property type="match status" value="1"/>
</dbReference>
<comment type="similarity">
    <text evidence="2 7">Belongs to the IL-15/IL-21 family.</text>
</comment>
<keyword evidence="9" id="KW-1185">Reference proteome</keyword>
<dbReference type="GO" id="GO:0005126">
    <property type="term" value="F:cytokine receptor binding"/>
    <property type="evidence" value="ECO:0007669"/>
    <property type="project" value="InterPro"/>
</dbReference>